<organism evidence="1 2">
    <name type="scientific">Electrophorus voltai</name>
    <dbReference type="NCBI Taxonomy" id="2609070"/>
    <lineage>
        <taxon>Eukaryota</taxon>
        <taxon>Metazoa</taxon>
        <taxon>Chordata</taxon>
        <taxon>Craniata</taxon>
        <taxon>Vertebrata</taxon>
        <taxon>Euteleostomi</taxon>
        <taxon>Actinopterygii</taxon>
        <taxon>Neopterygii</taxon>
        <taxon>Teleostei</taxon>
        <taxon>Ostariophysi</taxon>
        <taxon>Gymnotiformes</taxon>
        <taxon>Gymnotoidei</taxon>
        <taxon>Gymnotidae</taxon>
        <taxon>Electrophorus</taxon>
    </lineage>
</organism>
<sequence length="92" mass="10347">MCLGVRMVWIRPFIQRAPPGLTANAGYAHAFRVPCAAVMEGYALLNDFFFTLQLTDNFPTNCEVTYDYHTCTFKVFQKGNPAIRCPYSATGK</sequence>
<proteinExistence type="predicted"/>
<dbReference type="Proteomes" id="UP001239994">
    <property type="component" value="Unassembled WGS sequence"/>
</dbReference>
<comment type="caution">
    <text evidence="1">The sequence shown here is derived from an EMBL/GenBank/DDBJ whole genome shotgun (WGS) entry which is preliminary data.</text>
</comment>
<dbReference type="Gene3D" id="2.60.40.1900">
    <property type="entry name" value="Beta-microseminoprotein (PSP94) domain"/>
    <property type="match status" value="1"/>
</dbReference>
<dbReference type="EMBL" id="JAROKS010000024">
    <property type="protein sequence ID" value="KAK1787057.1"/>
    <property type="molecule type" value="Genomic_DNA"/>
</dbReference>
<evidence type="ECO:0000313" key="2">
    <source>
        <dbReference type="Proteomes" id="UP001239994"/>
    </source>
</evidence>
<protein>
    <submittedName>
        <fullName evidence="1">Uncharacterized protein</fullName>
    </submittedName>
</protein>
<keyword evidence="2" id="KW-1185">Reference proteome</keyword>
<accession>A0AAD8YUA7</accession>
<dbReference type="AlphaFoldDB" id="A0AAD8YUA7"/>
<evidence type="ECO:0000313" key="1">
    <source>
        <dbReference type="EMBL" id="KAK1787057.1"/>
    </source>
</evidence>
<gene>
    <name evidence="1" type="ORF">P4O66_017431</name>
</gene>
<reference evidence="1" key="1">
    <citation type="submission" date="2023-03" db="EMBL/GenBank/DDBJ databases">
        <title>Electrophorus voltai genome.</title>
        <authorList>
            <person name="Bian C."/>
        </authorList>
    </citation>
    <scope>NUCLEOTIDE SEQUENCE</scope>
    <source>
        <strain evidence="1">CB-2022</strain>
        <tissue evidence="1">Muscle</tissue>
    </source>
</reference>
<name>A0AAD8YUA7_9TELE</name>